<organism evidence="2 3">
    <name type="scientific">Eucalyptus globulus</name>
    <name type="common">Tasmanian blue gum</name>
    <dbReference type="NCBI Taxonomy" id="34317"/>
    <lineage>
        <taxon>Eukaryota</taxon>
        <taxon>Viridiplantae</taxon>
        <taxon>Streptophyta</taxon>
        <taxon>Embryophyta</taxon>
        <taxon>Tracheophyta</taxon>
        <taxon>Spermatophyta</taxon>
        <taxon>Magnoliopsida</taxon>
        <taxon>eudicotyledons</taxon>
        <taxon>Gunneridae</taxon>
        <taxon>Pentapetalae</taxon>
        <taxon>rosids</taxon>
        <taxon>malvids</taxon>
        <taxon>Myrtales</taxon>
        <taxon>Myrtaceae</taxon>
        <taxon>Myrtoideae</taxon>
        <taxon>Eucalypteae</taxon>
        <taxon>Eucalyptus</taxon>
    </lineage>
</organism>
<protein>
    <recommendedName>
        <fullName evidence="4">Maf-like protein</fullName>
    </recommendedName>
</protein>
<evidence type="ECO:0000313" key="3">
    <source>
        <dbReference type="Proteomes" id="UP001634007"/>
    </source>
</evidence>
<accession>A0ABD3JA89</accession>
<dbReference type="PANTHER" id="PTHR43213">
    <property type="entry name" value="BIFUNCTIONAL DTTP/UTP PYROPHOSPHATASE/METHYLTRANSFERASE PROTEIN-RELATED"/>
    <property type="match status" value="1"/>
</dbReference>
<evidence type="ECO:0008006" key="4">
    <source>
        <dbReference type="Google" id="ProtNLM"/>
    </source>
</evidence>
<dbReference type="PANTHER" id="PTHR43213:SF4">
    <property type="entry name" value="7-METHYL-GTP PYROPHOSPHATASE"/>
    <property type="match status" value="1"/>
</dbReference>
<dbReference type="SUPFAM" id="SSF52972">
    <property type="entry name" value="ITPase-like"/>
    <property type="match status" value="1"/>
</dbReference>
<dbReference type="PIRSF" id="PIRSF006305">
    <property type="entry name" value="Maf"/>
    <property type="match status" value="1"/>
</dbReference>
<comment type="caution">
    <text evidence="2">The sequence shown here is derived from an EMBL/GenBank/DDBJ whole genome shotgun (WGS) entry which is preliminary data.</text>
</comment>
<dbReference type="Proteomes" id="UP001634007">
    <property type="component" value="Unassembled WGS sequence"/>
</dbReference>
<dbReference type="AlphaFoldDB" id="A0ABD3JA89"/>
<sequence>MALMESPFKIILGSSSMPRQHILAEMGYDFTVMTADIDEKAIRKEKPEELVTALAEAKADAILSSLQNVDSFVEDVHTTLLITADTVVVHEGRIREKPSSKDEARNFIEGYSGGRAEVVGSVLVTNLKTGRREAGWERAEVYFYDIPAEVVQSLIDEGITLDVAGGLMLEHPLTSPIIKEVIGTADTIMGLPKSLTERLIQEALTRPSSEACRNPA</sequence>
<evidence type="ECO:0000256" key="1">
    <source>
        <dbReference type="ARBA" id="ARBA00022801"/>
    </source>
</evidence>
<evidence type="ECO:0000313" key="2">
    <source>
        <dbReference type="EMBL" id="KAL3723839.1"/>
    </source>
</evidence>
<keyword evidence="1" id="KW-0378">Hydrolase</keyword>
<keyword evidence="3" id="KW-1185">Reference proteome</keyword>
<reference evidence="2 3" key="1">
    <citation type="submission" date="2024-11" db="EMBL/GenBank/DDBJ databases">
        <title>Chromosome-level genome assembly of Eucalyptus globulus Labill. provides insights into its genome evolution.</title>
        <authorList>
            <person name="Li X."/>
        </authorList>
    </citation>
    <scope>NUCLEOTIDE SEQUENCE [LARGE SCALE GENOMIC DNA]</scope>
    <source>
        <strain evidence="2">CL2024</strain>
        <tissue evidence="2">Fresh tender leaves</tissue>
    </source>
</reference>
<proteinExistence type="inferred from homology"/>
<dbReference type="GO" id="GO:0016787">
    <property type="term" value="F:hydrolase activity"/>
    <property type="evidence" value="ECO:0007669"/>
    <property type="project" value="UniProtKB-KW"/>
</dbReference>
<dbReference type="HAMAP" id="MF_00528">
    <property type="entry name" value="Maf"/>
    <property type="match status" value="1"/>
</dbReference>
<dbReference type="InterPro" id="IPR003697">
    <property type="entry name" value="Maf-like"/>
</dbReference>
<dbReference type="Pfam" id="PF02545">
    <property type="entry name" value="Maf"/>
    <property type="match status" value="1"/>
</dbReference>
<dbReference type="Gene3D" id="3.90.950.10">
    <property type="match status" value="1"/>
</dbReference>
<gene>
    <name evidence="2" type="ORF">ACJRO7_035933</name>
</gene>
<dbReference type="EMBL" id="JBJKBG010000009">
    <property type="protein sequence ID" value="KAL3723839.1"/>
    <property type="molecule type" value="Genomic_DNA"/>
</dbReference>
<name>A0ABD3JA89_EUCGL</name>
<dbReference type="InterPro" id="IPR029001">
    <property type="entry name" value="ITPase-like_fam"/>
</dbReference>
<dbReference type="FunFam" id="3.90.950.10:FF:000008">
    <property type="entry name" value="Maf-like protein, expressed"/>
    <property type="match status" value="1"/>
</dbReference>